<reference evidence="3 4" key="1">
    <citation type="submission" date="2016-11" db="EMBL/GenBank/DDBJ databases">
        <title>Paenibacillus species isolates.</title>
        <authorList>
            <person name="Beno S.M."/>
        </authorList>
    </citation>
    <scope>NUCLEOTIDE SEQUENCE [LARGE SCALE GENOMIC DNA]</scope>
    <source>
        <strain evidence="3 4">FSL H8-0246</strain>
    </source>
</reference>
<evidence type="ECO:0000256" key="2">
    <source>
        <dbReference type="ARBA" id="ARBA00022691"/>
    </source>
</evidence>
<name>A0A1R1C0J1_PAEAM</name>
<keyword evidence="1" id="KW-0808">Transferase</keyword>
<dbReference type="AlphaFoldDB" id="A0A1R1C0J1"/>
<evidence type="ECO:0008006" key="5">
    <source>
        <dbReference type="Google" id="ProtNLM"/>
    </source>
</evidence>
<gene>
    <name evidence="3" type="ORF">BK131_11700</name>
</gene>
<dbReference type="Pfam" id="PF03059">
    <property type="entry name" value="NAS"/>
    <property type="match status" value="1"/>
</dbReference>
<dbReference type="OrthoDB" id="1956540at2"/>
<keyword evidence="2" id="KW-0949">S-adenosyl-L-methionine</keyword>
<dbReference type="SUPFAM" id="SSF53335">
    <property type="entry name" value="S-adenosyl-L-methionine-dependent methyltransferases"/>
    <property type="match status" value="1"/>
</dbReference>
<dbReference type="GO" id="GO:0030418">
    <property type="term" value="P:nicotianamine biosynthetic process"/>
    <property type="evidence" value="ECO:0007669"/>
    <property type="project" value="InterPro"/>
</dbReference>
<evidence type="ECO:0000256" key="1">
    <source>
        <dbReference type="ARBA" id="ARBA00022679"/>
    </source>
</evidence>
<proteinExistence type="predicted"/>
<organism evidence="3 4">
    <name type="scientific">Paenibacillus amylolyticus</name>
    <dbReference type="NCBI Taxonomy" id="1451"/>
    <lineage>
        <taxon>Bacteria</taxon>
        <taxon>Bacillati</taxon>
        <taxon>Bacillota</taxon>
        <taxon>Bacilli</taxon>
        <taxon>Bacillales</taxon>
        <taxon>Paenibacillaceae</taxon>
        <taxon>Paenibacillus</taxon>
    </lineage>
</organism>
<dbReference type="InterPro" id="IPR004298">
    <property type="entry name" value="Nicotian_synth"/>
</dbReference>
<dbReference type="Gene3D" id="3.40.50.150">
    <property type="entry name" value="Vaccinia Virus protein VP39"/>
    <property type="match status" value="1"/>
</dbReference>
<accession>A0A1R1C0J1</accession>
<dbReference type="Proteomes" id="UP000187134">
    <property type="component" value="Unassembled WGS sequence"/>
</dbReference>
<sequence length="268" mass="30569">MKSKYAFLLSLRSLEYEIKQLNAYAKEHEECFDLLQLKLDSLCQFMTLEENDRQWLAWGSQEEIQLYGTQLRETSVQALCEMEKYQSALAIENRLNVSEYIEILSTSVRSELRDFQLDQRSKVLFIGSGAFPLSALTIAHETGAEIVCLDIDPEAVEKGRKVADTWGLADRIVFSGKAIEELSFVSEATHIVIASLVRNKLDILNDLKGRIQPDTRILMRYGNGLKSLFNYPVEEELSDDWQKTSISAGKGFYETMIIEPKHSVIQGR</sequence>
<dbReference type="CDD" id="cd02440">
    <property type="entry name" value="AdoMet_MTases"/>
    <property type="match status" value="1"/>
</dbReference>
<dbReference type="GO" id="GO:0030410">
    <property type="term" value="F:nicotianamine synthase activity"/>
    <property type="evidence" value="ECO:0007669"/>
    <property type="project" value="InterPro"/>
</dbReference>
<protein>
    <recommendedName>
        <fullName evidence="5">Methyltransferase domain-containing protein</fullName>
    </recommendedName>
</protein>
<evidence type="ECO:0000313" key="3">
    <source>
        <dbReference type="EMBL" id="OMF15518.1"/>
    </source>
</evidence>
<dbReference type="InterPro" id="IPR029063">
    <property type="entry name" value="SAM-dependent_MTases_sf"/>
</dbReference>
<comment type="caution">
    <text evidence="3">The sequence shown here is derived from an EMBL/GenBank/DDBJ whole genome shotgun (WGS) entry which is preliminary data.</text>
</comment>
<dbReference type="EMBL" id="MRTJ01000002">
    <property type="protein sequence ID" value="OMF15518.1"/>
    <property type="molecule type" value="Genomic_DNA"/>
</dbReference>
<dbReference type="PANTHER" id="PTHR32266:SF12">
    <property type="entry name" value="NICOTIANAMINE SYNTHASE 3"/>
    <property type="match status" value="1"/>
</dbReference>
<dbReference type="RefSeq" id="WP_076331709.1">
    <property type="nucleotide sequence ID" value="NZ_MRTJ01000002.1"/>
</dbReference>
<dbReference type="PANTHER" id="PTHR32266">
    <property type="entry name" value="NICOTIANAMINE SYNTHASE 3"/>
    <property type="match status" value="1"/>
</dbReference>
<evidence type="ECO:0000313" key="4">
    <source>
        <dbReference type="Proteomes" id="UP000187134"/>
    </source>
</evidence>